<sequence length="205" mass="24278">MSKEVFQMLQSISHPQLEIQLILQCAPLLAGLKISNLLITRKEYEEDVLEIFADTGIAVYKLYENEEKMTLFLYQEENFSDYMISEKARHFLHWMGYEPDKPEKIVEHFASRYRHYMQGGRDFPHEMGLLLGYPTADVYGFVIHRGKNFLYSGYWKVYDDLPETLERFQAFDRAKEKMIRMVSAGAGIRQILRMNHYRIDQETAI</sequence>
<comment type="caution">
    <text evidence="1">The sequence shown here is derived from an EMBL/GenBank/DDBJ whole genome shotgun (WGS) entry which is preliminary data.</text>
</comment>
<reference evidence="1" key="2">
    <citation type="journal article" date="2021" name="PeerJ">
        <title>Extensive microbial diversity within the chicken gut microbiome revealed by metagenomics and culture.</title>
        <authorList>
            <person name="Gilroy R."/>
            <person name="Ravi A."/>
            <person name="Getino M."/>
            <person name="Pursley I."/>
            <person name="Horton D.L."/>
            <person name="Alikhan N.F."/>
            <person name="Baker D."/>
            <person name="Gharbi K."/>
            <person name="Hall N."/>
            <person name="Watson M."/>
            <person name="Adriaenssens E.M."/>
            <person name="Foster-Nyarko E."/>
            <person name="Jarju S."/>
            <person name="Secka A."/>
            <person name="Antonio M."/>
            <person name="Oren A."/>
            <person name="Chaudhuri R.R."/>
            <person name="La Ragione R."/>
            <person name="Hildebrand F."/>
            <person name="Pallen M.J."/>
        </authorList>
    </citation>
    <scope>NUCLEOTIDE SEQUENCE</scope>
    <source>
        <strain evidence="1">CHK187-14744</strain>
    </source>
</reference>
<organism evidence="1 2">
    <name type="scientific">Candidatus Onthocola gallistercoris</name>
    <dbReference type="NCBI Taxonomy" id="2840876"/>
    <lineage>
        <taxon>Bacteria</taxon>
        <taxon>Bacillati</taxon>
        <taxon>Bacillota</taxon>
        <taxon>Bacilli</taxon>
        <taxon>Candidatus Onthocola</taxon>
    </lineage>
</organism>
<dbReference type="Proteomes" id="UP000824164">
    <property type="component" value="Unassembled WGS sequence"/>
</dbReference>
<dbReference type="Pfam" id="PF12672">
    <property type="entry name" value="DUF3793"/>
    <property type="match status" value="1"/>
</dbReference>
<name>A0A9D1HE08_9FIRM</name>
<accession>A0A9D1HE08</accession>
<dbReference type="AlphaFoldDB" id="A0A9D1HE08"/>
<dbReference type="EMBL" id="DVLT01000003">
    <property type="protein sequence ID" value="HIU01720.1"/>
    <property type="molecule type" value="Genomic_DNA"/>
</dbReference>
<gene>
    <name evidence="1" type="ORF">IAB63_00525</name>
</gene>
<evidence type="ECO:0000313" key="2">
    <source>
        <dbReference type="Proteomes" id="UP000824164"/>
    </source>
</evidence>
<protein>
    <submittedName>
        <fullName evidence="1">DUF3793 family protein</fullName>
    </submittedName>
</protein>
<reference evidence="1" key="1">
    <citation type="submission" date="2020-10" db="EMBL/GenBank/DDBJ databases">
        <authorList>
            <person name="Gilroy R."/>
        </authorList>
    </citation>
    <scope>NUCLEOTIDE SEQUENCE</scope>
    <source>
        <strain evidence="1">CHK187-14744</strain>
    </source>
</reference>
<proteinExistence type="predicted"/>
<dbReference type="InterPro" id="IPR024523">
    <property type="entry name" value="DUF3793"/>
</dbReference>
<evidence type="ECO:0000313" key="1">
    <source>
        <dbReference type="EMBL" id="HIU01720.1"/>
    </source>
</evidence>